<dbReference type="Gene3D" id="3.30.40.10">
    <property type="entry name" value="Zinc/RING finger domain, C3HC4 (zinc finger)"/>
    <property type="match status" value="3"/>
</dbReference>
<dbReference type="PANTHER" id="PTHR10315">
    <property type="entry name" value="E3 UBIQUITIN PROTEIN LIGASE SIAH"/>
    <property type="match status" value="1"/>
</dbReference>
<evidence type="ECO:0000313" key="6">
    <source>
        <dbReference type="RefSeq" id="XP_014486726.1"/>
    </source>
</evidence>
<dbReference type="OrthoDB" id="7677360at2759"/>
<protein>
    <submittedName>
        <fullName evidence="6">Uncharacterized protein LOC106750718</fullName>
    </submittedName>
</protein>
<keyword evidence="1 3" id="KW-0479">Metal-binding</keyword>
<evidence type="ECO:0000256" key="3">
    <source>
        <dbReference type="PROSITE-ProRule" id="PRU00175"/>
    </source>
</evidence>
<dbReference type="RefSeq" id="XP_014486726.1">
    <property type="nucleotide sequence ID" value="XM_014631240.1"/>
</dbReference>
<dbReference type="PANTHER" id="PTHR10315:SF117">
    <property type="entry name" value="RING-TYPE E3 UBIQUITIN TRANSFERASE"/>
    <property type="match status" value="1"/>
</dbReference>
<dbReference type="InterPro" id="IPR001841">
    <property type="entry name" value="Znf_RING"/>
</dbReference>
<gene>
    <name evidence="6" type="primary">LOC106750718</name>
</gene>
<keyword evidence="2" id="KW-0862">Zinc</keyword>
<proteinExistence type="predicted"/>
<evidence type="ECO:0000313" key="5">
    <source>
        <dbReference type="Proteomes" id="UP000515204"/>
    </source>
</evidence>
<keyword evidence="1 3" id="KW-0863">Zinc-finger</keyword>
<dbReference type="PROSITE" id="PS50089">
    <property type="entry name" value="ZF_RING_2"/>
    <property type="match status" value="1"/>
</dbReference>
<dbReference type="Proteomes" id="UP000515204">
    <property type="component" value="Unplaced"/>
</dbReference>
<keyword evidence="5" id="KW-1185">Reference proteome</keyword>
<feature type="domain" description="RING-type" evidence="4">
    <location>
        <begin position="18"/>
        <end position="54"/>
    </location>
</feature>
<evidence type="ECO:0000259" key="4">
    <source>
        <dbReference type="PROSITE" id="PS50089"/>
    </source>
</evidence>
<dbReference type="SUPFAM" id="SSF49599">
    <property type="entry name" value="TRAF domain-like"/>
    <property type="match status" value="1"/>
</dbReference>
<dbReference type="GO" id="GO:0005737">
    <property type="term" value="C:cytoplasm"/>
    <property type="evidence" value="ECO:0007669"/>
    <property type="project" value="TreeGrafter"/>
</dbReference>
<dbReference type="AlphaFoldDB" id="A0A6P3Y6S4"/>
<accession>A0A6P3Y6S4</accession>
<dbReference type="GO" id="GO:0008270">
    <property type="term" value="F:zinc ion binding"/>
    <property type="evidence" value="ECO:0007669"/>
    <property type="project" value="UniProtKB-KW"/>
</dbReference>
<reference evidence="6" key="1">
    <citation type="submission" date="2025-08" db="UniProtKB">
        <authorList>
            <consortium name="RefSeq"/>
        </authorList>
    </citation>
    <scope>IDENTIFICATION</scope>
</reference>
<evidence type="ECO:0000256" key="1">
    <source>
        <dbReference type="ARBA" id="ARBA00022771"/>
    </source>
</evidence>
<name>A0A6P3Y6S4_DINQU</name>
<organism evidence="5 6">
    <name type="scientific">Dinoponera quadriceps</name>
    <name type="common">South American ant</name>
    <dbReference type="NCBI Taxonomy" id="609295"/>
    <lineage>
        <taxon>Eukaryota</taxon>
        <taxon>Metazoa</taxon>
        <taxon>Ecdysozoa</taxon>
        <taxon>Arthropoda</taxon>
        <taxon>Hexapoda</taxon>
        <taxon>Insecta</taxon>
        <taxon>Pterygota</taxon>
        <taxon>Neoptera</taxon>
        <taxon>Endopterygota</taxon>
        <taxon>Hymenoptera</taxon>
        <taxon>Apocrita</taxon>
        <taxon>Aculeata</taxon>
        <taxon>Formicoidea</taxon>
        <taxon>Formicidae</taxon>
        <taxon>Ponerinae</taxon>
        <taxon>Ponerini</taxon>
        <taxon>Dinoponera</taxon>
    </lineage>
</organism>
<dbReference type="GeneID" id="106750718"/>
<dbReference type="InterPro" id="IPR013083">
    <property type="entry name" value="Znf_RING/FYVE/PHD"/>
</dbReference>
<sequence length="330" mass="39167">MDTLYPNLHERFETEGLCAICLMEMELTPRYSCVNGHTMCHRCKPYYYACPTCRTPMDVEILPPSLDAPPHLMPQPMPRRVDYSPSAPSLTRDFLEHERTRVWEPPTPDQQLRSCAYSHLGCWVKMPKHLQVLHESRCQFRPHLEEEHLPTDLQHRHDDLVDCPYSAAGCKVRTVPWRRGIHGNFCIYKKFHDVDNISEGLARATFVDNDYDGEQLVECKFRRYGCMVRMPGRRKLTHEQKCNYRDYRSETDDEYDCIWMPSESDSKEMQVECRWSVNGCRVRPKRYRKQIHEDKCNYKMEECAYKERGCDAMFIPARKYAHERTCEYAN</sequence>
<dbReference type="GO" id="GO:0061630">
    <property type="term" value="F:ubiquitin protein ligase activity"/>
    <property type="evidence" value="ECO:0007669"/>
    <property type="project" value="TreeGrafter"/>
</dbReference>
<dbReference type="InterPro" id="IPR052088">
    <property type="entry name" value="E3_ubiquitin-ligase_SINA"/>
</dbReference>
<dbReference type="KEGG" id="dqu:106750718"/>
<evidence type="ECO:0000256" key="2">
    <source>
        <dbReference type="ARBA" id="ARBA00022833"/>
    </source>
</evidence>